<evidence type="ECO:0000256" key="10">
    <source>
        <dbReference type="ARBA" id="ARBA00023033"/>
    </source>
</evidence>
<protein>
    <submittedName>
        <fullName evidence="14">5-epiaristolochene 1,3-dihydroxylase</fullName>
    </submittedName>
</protein>
<keyword evidence="9 12" id="KW-0408">Iron</keyword>
<evidence type="ECO:0000256" key="8">
    <source>
        <dbReference type="ARBA" id="ARBA00023002"/>
    </source>
</evidence>
<dbReference type="eggNOG" id="KOG0156">
    <property type="taxonomic scope" value="Eukaryota"/>
</dbReference>
<comment type="similarity">
    <text evidence="3 13">Belongs to the cytochrome P450 family.</text>
</comment>
<dbReference type="PRINTS" id="PR00385">
    <property type="entry name" value="P450"/>
</dbReference>
<dbReference type="Gene3D" id="1.10.630.10">
    <property type="entry name" value="Cytochrome P450"/>
    <property type="match status" value="1"/>
</dbReference>
<keyword evidence="7" id="KW-1133">Transmembrane helix</keyword>
<sequence>MAELMQNPSVMSRAQAEVRGAFMGQMEVTEEGLGQLSYLHCVIKETMRLHTPGPLLLPRECQEQCNILGYDVPKGATVLVNAWAISRDPEYWDEPEAFVPDRFMGSKIDYKGNDFEFTPFGAGRRICPGMHFGIANIELALASLLFYFDWALPDGILPGDLDMTETMGITARKKEDLWLRATLHVQLPR</sequence>
<keyword evidence="6 12" id="KW-0479">Metal-binding</keyword>
<dbReference type="GO" id="GO:0004497">
    <property type="term" value="F:monooxygenase activity"/>
    <property type="evidence" value="ECO:0007669"/>
    <property type="project" value="UniProtKB-KW"/>
</dbReference>
<accession>M8ACY0</accession>
<dbReference type="PROSITE" id="PS00086">
    <property type="entry name" value="CYTOCHROME_P450"/>
    <property type="match status" value="1"/>
</dbReference>
<evidence type="ECO:0000256" key="11">
    <source>
        <dbReference type="ARBA" id="ARBA00023136"/>
    </source>
</evidence>
<dbReference type="EMBL" id="KD079587">
    <property type="protein sequence ID" value="EMS62620.1"/>
    <property type="molecule type" value="Genomic_DNA"/>
</dbReference>
<dbReference type="PANTHER" id="PTHR47953:SF19">
    <property type="entry name" value="OS06G0641600 PROTEIN"/>
    <property type="match status" value="1"/>
</dbReference>
<evidence type="ECO:0000256" key="12">
    <source>
        <dbReference type="PIRSR" id="PIRSR602403-1"/>
    </source>
</evidence>
<dbReference type="Pfam" id="PF00067">
    <property type="entry name" value="p450"/>
    <property type="match status" value="1"/>
</dbReference>
<dbReference type="InterPro" id="IPR052306">
    <property type="entry name" value="CYP450_71D"/>
</dbReference>
<dbReference type="OMA" id="ININAWC"/>
<gene>
    <name evidence="14" type="ORF">TRIUR3_05459</name>
</gene>
<dbReference type="STRING" id="4572.M8ACY0"/>
<feature type="binding site" description="axial binding residue" evidence="12">
    <location>
        <position position="127"/>
    </location>
    <ligand>
        <name>heme</name>
        <dbReference type="ChEBI" id="CHEBI:30413"/>
    </ligand>
    <ligandPart>
        <name>Fe</name>
        <dbReference type="ChEBI" id="CHEBI:18248"/>
    </ligandPart>
</feature>
<evidence type="ECO:0000256" key="2">
    <source>
        <dbReference type="ARBA" id="ARBA00004167"/>
    </source>
</evidence>
<dbReference type="InterPro" id="IPR001128">
    <property type="entry name" value="Cyt_P450"/>
</dbReference>
<evidence type="ECO:0000256" key="5">
    <source>
        <dbReference type="ARBA" id="ARBA00022692"/>
    </source>
</evidence>
<keyword evidence="11" id="KW-0472">Membrane</keyword>
<dbReference type="GO" id="GO:0016705">
    <property type="term" value="F:oxidoreductase activity, acting on paired donors, with incorporation or reduction of molecular oxygen"/>
    <property type="evidence" value="ECO:0007669"/>
    <property type="project" value="InterPro"/>
</dbReference>
<keyword evidence="4 12" id="KW-0349">Heme</keyword>
<proteinExistence type="inferred from homology"/>
<comment type="subcellular location">
    <subcellularLocation>
        <location evidence="2">Membrane</location>
        <topology evidence="2">Single-pass membrane protein</topology>
    </subcellularLocation>
</comment>
<dbReference type="InterPro" id="IPR017972">
    <property type="entry name" value="Cyt_P450_CS"/>
</dbReference>
<dbReference type="GO" id="GO:0016020">
    <property type="term" value="C:membrane"/>
    <property type="evidence" value="ECO:0007669"/>
    <property type="project" value="UniProtKB-SubCell"/>
</dbReference>
<dbReference type="GO" id="GO:0005506">
    <property type="term" value="F:iron ion binding"/>
    <property type="evidence" value="ECO:0007669"/>
    <property type="project" value="InterPro"/>
</dbReference>
<dbReference type="AlphaFoldDB" id="M8ACY0"/>
<dbReference type="SUPFAM" id="SSF48264">
    <property type="entry name" value="Cytochrome P450"/>
    <property type="match status" value="1"/>
</dbReference>
<evidence type="ECO:0000256" key="6">
    <source>
        <dbReference type="ARBA" id="ARBA00022723"/>
    </source>
</evidence>
<evidence type="ECO:0000256" key="13">
    <source>
        <dbReference type="RuleBase" id="RU000461"/>
    </source>
</evidence>
<dbReference type="PANTHER" id="PTHR47953">
    <property type="entry name" value="OS08G0105600 PROTEIN"/>
    <property type="match status" value="1"/>
</dbReference>
<dbReference type="FunFam" id="1.10.630.10:FF:000126">
    <property type="entry name" value="Predicted protein"/>
    <property type="match status" value="1"/>
</dbReference>
<evidence type="ECO:0000256" key="4">
    <source>
        <dbReference type="ARBA" id="ARBA00022617"/>
    </source>
</evidence>
<evidence type="ECO:0000256" key="1">
    <source>
        <dbReference type="ARBA" id="ARBA00001971"/>
    </source>
</evidence>
<comment type="cofactor">
    <cofactor evidence="1 12">
        <name>heme</name>
        <dbReference type="ChEBI" id="CHEBI:30413"/>
    </cofactor>
</comment>
<evidence type="ECO:0000313" key="14">
    <source>
        <dbReference type="EMBL" id="EMS62620.1"/>
    </source>
</evidence>
<reference evidence="14" key="1">
    <citation type="journal article" date="2013" name="Nature">
        <title>Draft genome of the wheat A-genome progenitor Triticum urartu.</title>
        <authorList>
            <person name="Ling H.Q."/>
            <person name="Zhao S."/>
            <person name="Liu D."/>
            <person name="Wang J."/>
            <person name="Sun H."/>
            <person name="Zhang C."/>
            <person name="Fan H."/>
            <person name="Li D."/>
            <person name="Dong L."/>
            <person name="Tao Y."/>
            <person name="Gao C."/>
            <person name="Wu H."/>
            <person name="Li Y."/>
            <person name="Cui Y."/>
            <person name="Guo X."/>
            <person name="Zheng S."/>
            <person name="Wang B."/>
            <person name="Yu K."/>
            <person name="Liang Q."/>
            <person name="Yang W."/>
            <person name="Lou X."/>
            <person name="Chen J."/>
            <person name="Feng M."/>
            <person name="Jian J."/>
            <person name="Zhang X."/>
            <person name="Luo G."/>
            <person name="Jiang Y."/>
            <person name="Liu J."/>
            <person name="Wang Z."/>
            <person name="Sha Y."/>
            <person name="Zhang B."/>
            <person name="Wu H."/>
            <person name="Tang D."/>
            <person name="Shen Q."/>
            <person name="Xue P."/>
            <person name="Zou S."/>
            <person name="Wang X."/>
            <person name="Liu X."/>
            <person name="Wang F."/>
            <person name="Yang Y."/>
            <person name="An X."/>
            <person name="Dong Z."/>
            <person name="Zhang K."/>
            <person name="Zhang X."/>
            <person name="Luo M.C."/>
            <person name="Dvorak J."/>
            <person name="Tong Y."/>
            <person name="Wang J."/>
            <person name="Yang H."/>
            <person name="Li Z."/>
            <person name="Wang D."/>
            <person name="Zhang A."/>
            <person name="Wang J."/>
        </authorList>
    </citation>
    <scope>NUCLEOTIDE SEQUENCE</scope>
</reference>
<keyword evidence="10 13" id="KW-0503">Monooxygenase</keyword>
<dbReference type="InterPro" id="IPR002403">
    <property type="entry name" value="Cyt_P450_E_grp-IV"/>
</dbReference>
<dbReference type="PRINTS" id="PR00465">
    <property type="entry name" value="EP450IV"/>
</dbReference>
<keyword evidence="5" id="KW-0812">Transmembrane</keyword>
<name>M8ACY0_TRIUA</name>
<organism evidence="14">
    <name type="scientific">Triticum urartu</name>
    <name type="common">Red wild einkorn</name>
    <name type="synonym">Crithodium urartu</name>
    <dbReference type="NCBI Taxonomy" id="4572"/>
    <lineage>
        <taxon>Eukaryota</taxon>
        <taxon>Viridiplantae</taxon>
        <taxon>Streptophyta</taxon>
        <taxon>Embryophyta</taxon>
        <taxon>Tracheophyta</taxon>
        <taxon>Spermatophyta</taxon>
        <taxon>Magnoliopsida</taxon>
        <taxon>Liliopsida</taxon>
        <taxon>Poales</taxon>
        <taxon>Poaceae</taxon>
        <taxon>BOP clade</taxon>
        <taxon>Pooideae</taxon>
        <taxon>Triticodae</taxon>
        <taxon>Triticeae</taxon>
        <taxon>Triticinae</taxon>
        <taxon>Triticum</taxon>
    </lineage>
</organism>
<dbReference type="InterPro" id="IPR036396">
    <property type="entry name" value="Cyt_P450_sf"/>
</dbReference>
<evidence type="ECO:0000256" key="9">
    <source>
        <dbReference type="ARBA" id="ARBA00023004"/>
    </source>
</evidence>
<dbReference type="GO" id="GO:0020037">
    <property type="term" value="F:heme binding"/>
    <property type="evidence" value="ECO:0007669"/>
    <property type="project" value="InterPro"/>
</dbReference>
<keyword evidence="8 13" id="KW-0560">Oxidoreductase</keyword>
<evidence type="ECO:0000256" key="3">
    <source>
        <dbReference type="ARBA" id="ARBA00010617"/>
    </source>
</evidence>
<evidence type="ECO:0000256" key="7">
    <source>
        <dbReference type="ARBA" id="ARBA00022989"/>
    </source>
</evidence>